<dbReference type="RefSeq" id="XP_047735555.1">
    <property type="nucleotide sequence ID" value="XM_047879599.1"/>
</dbReference>
<protein>
    <submittedName>
        <fullName evidence="3">Actin-related protein 8</fullName>
    </submittedName>
</protein>
<dbReference type="Pfam" id="PF00022">
    <property type="entry name" value="Actin"/>
    <property type="match status" value="1"/>
</dbReference>
<name>A0A979FH03_HYAAZ</name>
<gene>
    <name evidence="3" type="primary">LOC108673506</name>
</gene>
<feature type="region of interest" description="Disordered" evidence="1">
    <location>
        <begin position="63"/>
        <end position="90"/>
    </location>
</feature>
<evidence type="ECO:0000313" key="3">
    <source>
        <dbReference type="RefSeq" id="XP_047735555.1"/>
    </source>
</evidence>
<dbReference type="AlphaFoldDB" id="A0A979FH03"/>
<dbReference type="GeneID" id="108673506"/>
<dbReference type="Proteomes" id="UP000694843">
    <property type="component" value="Unplaced"/>
</dbReference>
<evidence type="ECO:0000313" key="2">
    <source>
        <dbReference type="Proteomes" id="UP000694843"/>
    </source>
</evidence>
<reference evidence="3" key="1">
    <citation type="submission" date="2025-08" db="UniProtKB">
        <authorList>
            <consortium name="RefSeq"/>
        </authorList>
    </citation>
    <scope>IDENTIFICATION</scope>
    <source>
        <tissue evidence="3">Whole organism</tissue>
    </source>
</reference>
<sequence length="215" mass="23678">MEPGCKPVTYDIQLGDELLIAPLSLCYPALLQLTGDTTRVLTQPPYPGHHEDPFDDLYLRDTSRRSGKESSDGAGEAAEEDIAVDDNLNGRPETGCPVLSGLMSLEQAIHASIERCPEEARRRLYACIVVVGAGANFPHLGKWLQNRISLQIPMAYRPEQLEVITRAKDLDPGTVAWKGAALMTGLEGSGELWLSKAVWTKHGVRALREKCPFIW</sequence>
<dbReference type="InterPro" id="IPR004000">
    <property type="entry name" value="Actin"/>
</dbReference>
<organism evidence="2 3">
    <name type="scientific">Hyalella azteca</name>
    <name type="common">Amphipod</name>
    <dbReference type="NCBI Taxonomy" id="294128"/>
    <lineage>
        <taxon>Eukaryota</taxon>
        <taxon>Metazoa</taxon>
        <taxon>Ecdysozoa</taxon>
        <taxon>Arthropoda</taxon>
        <taxon>Crustacea</taxon>
        <taxon>Multicrustacea</taxon>
        <taxon>Malacostraca</taxon>
        <taxon>Eumalacostraca</taxon>
        <taxon>Peracarida</taxon>
        <taxon>Amphipoda</taxon>
        <taxon>Senticaudata</taxon>
        <taxon>Talitrida</taxon>
        <taxon>Talitroidea</taxon>
        <taxon>Hyalellidae</taxon>
        <taxon>Hyalella</taxon>
    </lineage>
</organism>
<dbReference type="OrthoDB" id="5572108at2759"/>
<dbReference type="Gene3D" id="3.30.420.40">
    <property type="match status" value="1"/>
</dbReference>
<dbReference type="PANTHER" id="PTHR11937">
    <property type="entry name" value="ACTIN"/>
    <property type="match status" value="1"/>
</dbReference>
<dbReference type="InterPro" id="IPR043129">
    <property type="entry name" value="ATPase_NBD"/>
</dbReference>
<evidence type="ECO:0000256" key="1">
    <source>
        <dbReference type="SAM" id="MobiDB-lite"/>
    </source>
</evidence>
<dbReference type="KEGG" id="hazt:108673506"/>
<dbReference type="SUPFAM" id="SSF53067">
    <property type="entry name" value="Actin-like ATPase domain"/>
    <property type="match status" value="1"/>
</dbReference>
<proteinExistence type="predicted"/>
<accession>A0A979FH03</accession>
<keyword evidence="2" id="KW-1185">Reference proteome</keyword>